<dbReference type="Proteomes" id="UP000308652">
    <property type="component" value="Unassembled WGS sequence"/>
</dbReference>
<keyword evidence="1" id="KW-1133">Transmembrane helix</keyword>
<sequence length="81" mass="8610">MTRGSPPVPPPRTRCRSVLSGGSIASIAELGNLGKTGGRAYAIIGCVTQLSSDTHSRRQQVILIIVTSIFLPCTVIRSNFK</sequence>
<evidence type="ECO:0000313" key="2">
    <source>
        <dbReference type="EMBL" id="TFK37852.1"/>
    </source>
</evidence>
<keyword evidence="1" id="KW-0472">Membrane</keyword>
<keyword evidence="1" id="KW-0812">Transmembrane</keyword>
<dbReference type="EMBL" id="ML213606">
    <property type="protein sequence ID" value="TFK37852.1"/>
    <property type="molecule type" value="Genomic_DNA"/>
</dbReference>
<organism evidence="2 3">
    <name type="scientific">Crucibulum laeve</name>
    <dbReference type="NCBI Taxonomy" id="68775"/>
    <lineage>
        <taxon>Eukaryota</taxon>
        <taxon>Fungi</taxon>
        <taxon>Dikarya</taxon>
        <taxon>Basidiomycota</taxon>
        <taxon>Agaricomycotina</taxon>
        <taxon>Agaricomycetes</taxon>
        <taxon>Agaricomycetidae</taxon>
        <taxon>Agaricales</taxon>
        <taxon>Agaricineae</taxon>
        <taxon>Nidulariaceae</taxon>
        <taxon>Crucibulum</taxon>
    </lineage>
</organism>
<keyword evidence="3" id="KW-1185">Reference proteome</keyword>
<name>A0A5C3LYD1_9AGAR</name>
<evidence type="ECO:0000313" key="3">
    <source>
        <dbReference type="Proteomes" id="UP000308652"/>
    </source>
</evidence>
<protein>
    <submittedName>
        <fullName evidence="2">Uncharacterized protein</fullName>
    </submittedName>
</protein>
<accession>A0A5C3LYD1</accession>
<proteinExistence type="predicted"/>
<evidence type="ECO:0000256" key="1">
    <source>
        <dbReference type="SAM" id="Phobius"/>
    </source>
</evidence>
<reference evidence="2 3" key="1">
    <citation type="journal article" date="2019" name="Nat. Ecol. Evol.">
        <title>Megaphylogeny resolves global patterns of mushroom evolution.</title>
        <authorList>
            <person name="Varga T."/>
            <person name="Krizsan K."/>
            <person name="Foldi C."/>
            <person name="Dima B."/>
            <person name="Sanchez-Garcia M."/>
            <person name="Sanchez-Ramirez S."/>
            <person name="Szollosi G.J."/>
            <person name="Szarkandi J.G."/>
            <person name="Papp V."/>
            <person name="Albert L."/>
            <person name="Andreopoulos W."/>
            <person name="Angelini C."/>
            <person name="Antonin V."/>
            <person name="Barry K.W."/>
            <person name="Bougher N.L."/>
            <person name="Buchanan P."/>
            <person name="Buyck B."/>
            <person name="Bense V."/>
            <person name="Catcheside P."/>
            <person name="Chovatia M."/>
            <person name="Cooper J."/>
            <person name="Damon W."/>
            <person name="Desjardin D."/>
            <person name="Finy P."/>
            <person name="Geml J."/>
            <person name="Haridas S."/>
            <person name="Hughes K."/>
            <person name="Justo A."/>
            <person name="Karasinski D."/>
            <person name="Kautmanova I."/>
            <person name="Kiss B."/>
            <person name="Kocsube S."/>
            <person name="Kotiranta H."/>
            <person name="LaButti K.M."/>
            <person name="Lechner B.E."/>
            <person name="Liimatainen K."/>
            <person name="Lipzen A."/>
            <person name="Lukacs Z."/>
            <person name="Mihaltcheva S."/>
            <person name="Morgado L.N."/>
            <person name="Niskanen T."/>
            <person name="Noordeloos M.E."/>
            <person name="Ohm R.A."/>
            <person name="Ortiz-Santana B."/>
            <person name="Ovrebo C."/>
            <person name="Racz N."/>
            <person name="Riley R."/>
            <person name="Savchenko A."/>
            <person name="Shiryaev A."/>
            <person name="Soop K."/>
            <person name="Spirin V."/>
            <person name="Szebenyi C."/>
            <person name="Tomsovsky M."/>
            <person name="Tulloss R.E."/>
            <person name="Uehling J."/>
            <person name="Grigoriev I.V."/>
            <person name="Vagvolgyi C."/>
            <person name="Papp T."/>
            <person name="Martin F.M."/>
            <person name="Miettinen O."/>
            <person name="Hibbett D.S."/>
            <person name="Nagy L.G."/>
        </authorList>
    </citation>
    <scope>NUCLEOTIDE SEQUENCE [LARGE SCALE GENOMIC DNA]</scope>
    <source>
        <strain evidence="2 3">CBS 166.37</strain>
    </source>
</reference>
<feature type="transmembrane region" description="Helical" evidence="1">
    <location>
        <begin position="61"/>
        <end position="80"/>
    </location>
</feature>
<gene>
    <name evidence="2" type="ORF">BDQ12DRAFT_684753</name>
</gene>
<dbReference type="AlphaFoldDB" id="A0A5C3LYD1"/>